<name>A0A3P5ZG86_BRACM</name>
<dbReference type="EMBL" id="LR031570">
    <property type="protein sequence ID" value="VDC71781.1"/>
    <property type="molecule type" value="Genomic_DNA"/>
</dbReference>
<reference evidence="2" key="1">
    <citation type="submission" date="2018-11" db="EMBL/GenBank/DDBJ databases">
        <authorList>
            <consortium name="Genoscope - CEA"/>
            <person name="William W."/>
        </authorList>
    </citation>
    <scope>NUCLEOTIDE SEQUENCE</scope>
</reference>
<protein>
    <submittedName>
        <fullName evidence="1">Uncharacterized protein</fullName>
    </submittedName>
</protein>
<evidence type="ECO:0000313" key="2">
    <source>
        <dbReference type="EMBL" id="VDC71781.1"/>
    </source>
</evidence>
<gene>
    <name evidence="2" type="ORF">BRAA05T21495Z</name>
    <name evidence="1" type="ORF">BRAPAZ1V2_A05P31840.2</name>
</gene>
<dbReference type="AlphaFoldDB" id="A0A3P5ZG86"/>
<dbReference type="EMBL" id="LS974621">
    <property type="protein sequence ID" value="CAG7876663.1"/>
    <property type="molecule type" value="Genomic_DNA"/>
</dbReference>
<dbReference type="Gramene" id="A05p31840.2_BraZ1">
    <property type="protein sequence ID" value="A05p31840.2_BraZ1.CDS"/>
    <property type="gene ID" value="A05g31840.2_BraZ1"/>
</dbReference>
<sequence length="75" mass="8742">MRLYTQSQVSLSFKPSLGQKCTSEYAPSNMADCKMTYTCNNESNTLSYPICGKLDEFVTHVIFDVHYLYKHENYR</sequence>
<evidence type="ECO:0000313" key="1">
    <source>
        <dbReference type="EMBL" id="CAG7876663.1"/>
    </source>
</evidence>
<organism evidence="2">
    <name type="scientific">Brassica campestris</name>
    <name type="common">Field mustard</name>
    <dbReference type="NCBI Taxonomy" id="3711"/>
    <lineage>
        <taxon>Eukaryota</taxon>
        <taxon>Viridiplantae</taxon>
        <taxon>Streptophyta</taxon>
        <taxon>Embryophyta</taxon>
        <taxon>Tracheophyta</taxon>
        <taxon>Spermatophyta</taxon>
        <taxon>Magnoliopsida</taxon>
        <taxon>eudicotyledons</taxon>
        <taxon>Gunneridae</taxon>
        <taxon>Pentapetalae</taxon>
        <taxon>rosids</taxon>
        <taxon>malvids</taxon>
        <taxon>Brassicales</taxon>
        <taxon>Brassicaceae</taxon>
        <taxon>Brassiceae</taxon>
        <taxon>Brassica</taxon>
    </lineage>
</organism>
<proteinExistence type="predicted"/>
<dbReference type="Proteomes" id="UP000694005">
    <property type="component" value="Chromosome A05"/>
</dbReference>
<accession>A0A3P5ZG86</accession>